<accession>A0ACD1IVJ0</accession>
<evidence type="ECO:0000313" key="1">
    <source>
        <dbReference type="EMBL" id="RAK94090.1"/>
    </source>
</evidence>
<dbReference type="EMBL" id="KZ824535">
    <property type="protein sequence ID" value="RAK94090.1"/>
    <property type="molecule type" value="Genomic_DNA"/>
</dbReference>
<proteinExistence type="predicted"/>
<reference evidence="1" key="1">
    <citation type="submission" date="2018-02" db="EMBL/GenBank/DDBJ databases">
        <title>The genomes of Aspergillus section Nigri reveals drivers in fungal speciation.</title>
        <authorList>
            <consortium name="DOE Joint Genome Institute"/>
            <person name="Vesth T.C."/>
            <person name="Nybo J."/>
            <person name="Theobald S."/>
            <person name="Brandl J."/>
            <person name="Frisvad J.C."/>
            <person name="Nielsen K.F."/>
            <person name="Lyhne E.K."/>
            <person name="Kogle M.E."/>
            <person name="Kuo A."/>
            <person name="Riley R."/>
            <person name="Clum A."/>
            <person name="Nolan M."/>
            <person name="Lipzen A."/>
            <person name="Salamov A."/>
            <person name="Henrissat B."/>
            <person name="Wiebenga A."/>
            <person name="De vries R.P."/>
            <person name="Grigoriev I.V."/>
            <person name="Mortensen U.H."/>
            <person name="Andersen M.R."/>
            <person name="Baker S.E."/>
        </authorList>
    </citation>
    <scope>NUCLEOTIDE SEQUENCE</scope>
    <source>
        <strain evidence="1">CBS 115574</strain>
    </source>
</reference>
<evidence type="ECO:0000313" key="2">
    <source>
        <dbReference type="Proteomes" id="UP000249748"/>
    </source>
</evidence>
<gene>
    <name evidence="1" type="ORF">BO79DRAFT_261012</name>
</gene>
<keyword evidence="1" id="KW-0808">Transferase</keyword>
<name>A0ACD1IVJ0_9EURO</name>
<protein>
    <submittedName>
        <fullName evidence="1">Dihydroxyacetone kinase Dak1</fullName>
    </submittedName>
</protein>
<keyword evidence="2" id="KW-1185">Reference proteome</keyword>
<sequence length="599" mass="63434">MAPVRRFLNEPSELVREWTRSQIHLQPGLNIDEKFLVLYRDNAAHSGRVTVVSGGGSGHEPAHAGYLGEGMLDAAVIGALFASPNVRQIQRALELVSSPQGTVVVVKNYTGDKLNFALATERFKATTGKDVRMVLVNDDVAVGRSRGKFVGRRGLAGTVLVQKVVGAAAHHGLDIDNIVNLCNVISQGLGTIGASLEPCHVPGQLVVDGAKFSGIALGMGIHNEPAVKNLVATTTTRDLIAEMLDLLLDPAKPEHAFLSPEVGKRNGRLILMLNNLGGLSTIELGALTSIVLSQLEEKYSIVPCRVYAGTFLSALDGRGFSITVLSLDHSETASTILDLLDKPTTANGWASSIPSSQWKALSSASPSQNFLASQTLSNDRLFAQIIQSIFKEVTAREPMITRYDTILGDGDCGTTLLAGAKALADALQTGKLSLSSLSQGMATVAEIVTDAMGGTSGAIYGIFLSALAAGLAQAYDQDVGMNGRYFALALNQALDVLEKFTGARVGDRTLMDALIPFITVFDKASQEEDLVKSLELAVHQSAIGCENTRYLDSKYGRSTYVGNQSAGETNESDPIQIPDPGACGIVAVLTGLLRAVQYP</sequence>
<organism evidence="1 2">
    <name type="scientific">Aspergillus costaricaensis CBS 115574</name>
    <dbReference type="NCBI Taxonomy" id="1448317"/>
    <lineage>
        <taxon>Eukaryota</taxon>
        <taxon>Fungi</taxon>
        <taxon>Dikarya</taxon>
        <taxon>Ascomycota</taxon>
        <taxon>Pezizomycotina</taxon>
        <taxon>Eurotiomycetes</taxon>
        <taxon>Eurotiomycetidae</taxon>
        <taxon>Eurotiales</taxon>
        <taxon>Aspergillaceae</taxon>
        <taxon>Aspergillus</taxon>
        <taxon>Aspergillus subgen. Circumdati</taxon>
    </lineage>
</organism>
<keyword evidence="1" id="KW-0418">Kinase</keyword>
<dbReference type="Proteomes" id="UP000249748">
    <property type="component" value="Unassembled WGS sequence"/>
</dbReference>